<protein>
    <submittedName>
        <fullName evidence="11">Putative gpi transamidase complex</fullName>
    </submittedName>
</protein>
<evidence type="ECO:0000256" key="9">
    <source>
        <dbReference type="ARBA" id="ARBA00023180"/>
    </source>
</evidence>
<dbReference type="Pfam" id="PF10510">
    <property type="entry name" value="PIG-S"/>
    <property type="match status" value="1"/>
</dbReference>
<dbReference type="AlphaFoldDB" id="A0A0K8TL79"/>
<keyword evidence="4" id="KW-0337">GPI-anchor biosynthesis</keyword>
<dbReference type="GO" id="GO:0006506">
    <property type="term" value="P:GPI anchor biosynthetic process"/>
    <property type="evidence" value="ECO:0007669"/>
    <property type="project" value="UniProtKB-UniPathway"/>
</dbReference>
<reference evidence="11" key="1">
    <citation type="journal article" date="2015" name="Insect Biochem. Mol. Biol.">
        <title>An insight into the sialome of the horse fly, Tabanus bromius.</title>
        <authorList>
            <person name="Ribeiro J.M."/>
            <person name="Kazimirova M."/>
            <person name="Takac P."/>
            <person name="Andersen J.F."/>
            <person name="Francischetti I.M."/>
        </authorList>
    </citation>
    <scope>NUCLEOTIDE SEQUENCE</scope>
</reference>
<dbReference type="UniPathway" id="UPA00196"/>
<dbReference type="GO" id="GO:0042765">
    <property type="term" value="C:GPI-anchor transamidase complex"/>
    <property type="evidence" value="ECO:0007669"/>
    <property type="project" value="InterPro"/>
</dbReference>
<evidence type="ECO:0000256" key="7">
    <source>
        <dbReference type="ARBA" id="ARBA00022989"/>
    </source>
</evidence>
<evidence type="ECO:0000256" key="8">
    <source>
        <dbReference type="ARBA" id="ARBA00023136"/>
    </source>
</evidence>
<feature type="non-terminal residue" evidence="11">
    <location>
        <position position="417"/>
    </location>
</feature>
<evidence type="ECO:0000256" key="5">
    <source>
        <dbReference type="ARBA" id="ARBA00022692"/>
    </source>
</evidence>
<organism evidence="11">
    <name type="scientific">Tabanus bromius</name>
    <name type="common">Band-eyed brown horse fly</name>
    <dbReference type="NCBI Taxonomy" id="304241"/>
    <lineage>
        <taxon>Eukaryota</taxon>
        <taxon>Metazoa</taxon>
        <taxon>Ecdysozoa</taxon>
        <taxon>Arthropoda</taxon>
        <taxon>Hexapoda</taxon>
        <taxon>Insecta</taxon>
        <taxon>Pterygota</taxon>
        <taxon>Neoptera</taxon>
        <taxon>Endopterygota</taxon>
        <taxon>Diptera</taxon>
        <taxon>Brachycera</taxon>
        <taxon>Tabanomorpha</taxon>
        <taxon>Tabanoidea</taxon>
        <taxon>Tabanidae</taxon>
        <taxon>Tabanus</taxon>
    </lineage>
</organism>
<accession>A0A0K8TL79</accession>
<dbReference type="PANTHER" id="PTHR21072">
    <property type="entry name" value="GPI TRANSAMIDASE COMPONENT PIG-S"/>
    <property type="match status" value="1"/>
</dbReference>
<keyword evidence="5 10" id="KW-0812">Transmembrane</keyword>
<dbReference type="EMBL" id="GDAI01002501">
    <property type="protein sequence ID" value="JAI15102.1"/>
    <property type="molecule type" value="mRNA"/>
</dbReference>
<comment type="subcellular location">
    <subcellularLocation>
        <location evidence="1">Endoplasmic reticulum membrane</location>
        <topology evidence="1">Multi-pass membrane protein</topology>
    </subcellularLocation>
</comment>
<keyword evidence="6" id="KW-0256">Endoplasmic reticulum</keyword>
<evidence type="ECO:0000256" key="2">
    <source>
        <dbReference type="ARBA" id="ARBA00004687"/>
    </source>
</evidence>
<feature type="non-terminal residue" evidence="11">
    <location>
        <position position="1"/>
    </location>
</feature>
<comment type="pathway">
    <text evidence="2">Glycolipid biosynthesis; glycosylphosphatidylinositol-anchor biosynthesis.</text>
</comment>
<proteinExistence type="evidence at transcript level"/>
<keyword evidence="7 10" id="KW-1133">Transmembrane helix</keyword>
<evidence type="ECO:0000256" key="3">
    <source>
        <dbReference type="ARBA" id="ARBA00005316"/>
    </source>
</evidence>
<evidence type="ECO:0000256" key="10">
    <source>
        <dbReference type="SAM" id="Phobius"/>
    </source>
</evidence>
<evidence type="ECO:0000256" key="4">
    <source>
        <dbReference type="ARBA" id="ARBA00022502"/>
    </source>
</evidence>
<evidence type="ECO:0000256" key="6">
    <source>
        <dbReference type="ARBA" id="ARBA00022824"/>
    </source>
</evidence>
<dbReference type="PANTHER" id="PTHR21072:SF13">
    <property type="entry name" value="GPI TRANSAMIDASE COMPONENT PIG-S"/>
    <property type="match status" value="1"/>
</dbReference>
<sequence length="417" mass="47580">KVATPAGLEAMVLKRINIKEGDFLFLEWPKLKEEILLTSDRTALFKSSAETASIVTVLASLILQVNKIKSAMDDESKRTPVQPEYDIVVSVLNTRPDMMDVKWDVKLAAEMYIGPFLDKISLMSNYTLKTQWRYEAHFEFPMQQIIDDSPIGRHYAMAENVFPHMITAIEKKLGNGISNNPVIHLIIYIPSCHISPLRVYKSNGEKASNEKIESFISPNWGSVIIYNPPVNLCAKYNEDQKKITFDIISKDVMQIILFHIGKLLDIHSDHIVSGNHGITITDIEQIGPRVWEYDAFLRRATVNYITTVTRTLQSLIQLLADIKYILINDDVGEAINQAHENIVKAKEFLAKNELLKASEFARMAYVSSEKAFFDASLLEQLYFPDEQKYAVYIPLFLPIMVPVVLSLAMIKKYYLNR</sequence>
<keyword evidence="8 10" id="KW-0472">Membrane</keyword>
<dbReference type="InterPro" id="IPR019540">
    <property type="entry name" value="PtdIno-glycan_biosynth_class_S"/>
</dbReference>
<keyword evidence="9" id="KW-0325">Glycoprotein</keyword>
<evidence type="ECO:0000256" key="1">
    <source>
        <dbReference type="ARBA" id="ARBA00004477"/>
    </source>
</evidence>
<evidence type="ECO:0000313" key="11">
    <source>
        <dbReference type="EMBL" id="JAI15102.1"/>
    </source>
</evidence>
<name>A0A0K8TL79_TABBR</name>
<feature type="transmembrane region" description="Helical" evidence="10">
    <location>
        <begin position="389"/>
        <end position="410"/>
    </location>
</feature>
<dbReference type="GO" id="GO:0016255">
    <property type="term" value="P:attachment of GPI anchor to protein"/>
    <property type="evidence" value="ECO:0007669"/>
    <property type="project" value="InterPro"/>
</dbReference>
<comment type="similarity">
    <text evidence="3">Belongs to the PIGS family.</text>
</comment>